<evidence type="ECO:0000313" key="1">
    <source>
        <dbReference type="EMBL" id="SKA23095.1"/>
    </source>
</evidence>
<protein>
    <submittedName>
        <fullName evidence="1">Uncharacterized protein</fullName>
    </submittedName>
</protein>
<evidence type="ECO:0000313" key="2">
    <source>
        <dbReference type="Proteomes" id="UP000190065"/>
    </source>
</evidence>
<proteinExistence type="predicted"/>
<dbReference type="AlphaFoldDB" id="A0A1T4S4D6"/>
<dbReference type="eggNOG" id="ENOG5031NSN">
    <property type="taxonomic scope" value="Bacteria"/>
</dbReference>
<gene>
    <name evidence="1" type="ORF">SAMN02745202_02560</name>
</gene>
<dbReference type="Proteomes" id="UP000190065">
    <property type="component" value="Unassembled WGS sequence"/>
</dbReference>
<accession>A0A1T4S4D6</accession>
<reference evidence="1 2" key="1">
    <citation type="submission" date="2017-02" db="EMBL/GenBank/DDBJ databases">
        <authorList>
            <person name="Peterson S.W."/>
        </authorList>
    </citation>
    <scope>NUCLEOTIDE SEQUENCE [LARGE SCALE GENOMIC DNA]</scope>
    <source>
        <strain evidence="1 2">ATCC 43324</strain>
    </source>
</reference>
<sequence>MIFSILIAIFVMLVFCLLVICSTKIGENSDIFKCFEDFVSQALGVLTRIYAAELRYNTNKKVLMKKLLVLIIFCCYHAASLYAQQSISLPDADAISFDHFGNDIEVYTKIGPNQYTRQSLQIEEKTRLGNSPNIALIGWKIKPRKDTLSKSDIDKLPKRFIEAKDLHAITLDSYVGKAFNVNDSGQWKRETYKSTYVLKFLRQDLAVMQQLVYMDGRRTNDGCSLSSHIPDSVVTWRSTRSEYFVPLILEIRGGKKIFLLYDRCITYMVFPSPKGGLAFKLYSPYPGELTMAGKEYDDAKSYDFQYFNKKRFYDVQKTETEKYRLFNRLGQDVLKEEYDSINNGRRFTIAKRGNDIDVFNLYNKKLNIGKVKVAREVETFSSVGCIEILNEEGAYYYDEMGNKLKHPIMGSIGVCGTVTRWTHNILKNKGNYQVQIYTSYPDASGEDERYWLSGLLPTDVVTFLDGEKSFFQSENSSLCGDIDVRPEWIRVGRKGKFGIIAYEYKRKKNVKPKLVTKRIYNWNNKILVYPPIKVVGKTIFPIDNDSIIMRPDGLIYFYKDKKVGLFPRDKVPVYDEIKKVTDSFYYIVKNGTPGWLDIKTNKEYGK</sequence>
<name>A0A1T4S4D6_9BACT</name>
<organism evidence="1 2">
    <name type="scientific">Segatella oulorum</name>
    <dbReference type="NCBI Taxonomy" id="28136"/>
    <lineage>
        <taxon>Bacteria</taxon>
        <taxon>Pseudomonadati</taxon>
        <taxon>Bacteroidota</taxon>
        <taxon>Bacteroidia</taxon>
        <taxon>Bacteroidales</taxon>
        <taxon>Prevotellaceae</taxon>
        <taxon>Segatella</taxon>
    </lineage>
</organism>
<dbReference type="EMBL" id="FUXK01000052">
    <property type="protein sequence ID" value="SKA23095.1"/>
    <property type="molecule type" value="Genomic_DNA"/>
</dbReference>